<dbReference type="AlphaFoldDB" id="A0AAV4JA79"/>
<dbReference type="GO" id="GO:0019005">
    <property type="term" value="C:SCF ubiquitin ligase complex"/>
    <property type="evidence" value="ECO:0007669"/>
    <property type="project" value="TreeGrafter"/>
</dbReference>
<dbReference type="Proteomes" id="UP000762676">
    <property type="component" value="Unassembled WGS sequence"/>
</dbReference>
<dbReference type="InterPro" id="IPR039588">
    <property type="entry name" value="FBXO4"/>
</dbReference>
<accession>A0AAV4JA79</accession>
<evidence type="ECO:0000256" key="1">
    <source>
        <dbReference type="ARBA" id="ARBA00022741"/>
    </source>
</evidence>
<evidence type="ECO:0000313" key="4">
    <source>
        <dbReference type="EMBL" id="GFS18266.1"/>
    </source>
</evidence>
<dbReference type="GO" id="GO:0005525">
    <property type="term" value="F:GTP binding"/>
    <property type="evidence" value="ECO:0007669"/>
    <property type="project" value="UniProtKB-KW"/>
</dbReference>
<feature type="domain" description="F-box" evidence="3">
    <location>
        <begin position="65"/>
        <end position="111"/>
    </location>
</feature>
<proteinExistence type="predicted"/>
<dbReference type="SMART" id="SM00256">
    <property type="entry name" value="FBOX"/>
    <property type="match status" value="1"/>
</dbReference>
<dbReference type="GO" id="GO:0000209">
    <property type="term" value="P:protein polyubiquitination"/>
    <property type="evidence" value="ECO:0007669"/>
    <property type="project" value="TreeGrafter"/>
</dbReference>
<dbReference type="GO" id="GO:0003924">
    <property type="term" value="F:GTPase activity"/>
    <property type="evidence" value="ECO:0007669"/>
    <property type="project" value="InterPro"/>
</dbReference>
<keyword evidence="2" id="KW-0342">GTP-binding</keyword>
<dbReference type="Gene3D" id="1.20.1280.50">
    <property type="match status" value="1"/>
</dbReference>
<dbReference type="PANTHER" id="PTHR16008">
    <property type="entry name" value="F-BOX ONLY PROTEIN 4"/>
    <property type="match status" value="1"/>
</dbReference>
<evidence type="ECO:0000313" key="5">
    <source>
        <dbReference type="Proteomes" id="UP000762676"/>
    </source>
</evidence>
<name>A0AAV4JA79_9GAST</name>
<dbReference type="SUPFAM" id="SSF81383">
    <property type="entry name" value="F-box domain"/>
    <property type="match status" value="1"/>
</dbReference>
<keyword evidence="5" id="KW-1185">Reference proteome</keyword>
<dbReference type="GO" id="GO:0031146">
    <property type="term" value="P:SCF-dependent proteasomal ubiquitin-dependent protein catabolic process"/>
    <property type="evidence" value="ECO:0007669"/>
    <property type="project" value="InterPro"/>
</dbReference>
<comment type="caution">
    <text evidence="4">The sequence shown here is derived from an EMBL/GenBank/DDBJ whole genome shotgun (WGS) entry which is preliminary data.</text>
</comment>
<organism evidence="4 5">
    <name type="scientific">Elysia marginata</name>
    <dbReference type="NCBI Taxonomy" id="1093978"/>
    <lineage>
        <taxon>Eukaryota</taxon>
        <taxon>Metazoa</taxon>
        <taxon>Spiralia</taxon>
        <taxon>Lophotrochozoa</taxon>
        <taxon>Mollusca</taxon>
        <taxon>Gastropoda</taxon>
        <taxon>Heterobranchia</taxon>
        <taxon>Euthyneura</taxon>
        <taxon>Panpulmonata</taxon>
        <taxon>Sacoglossa</taxon>
        <taxon>Placobranchoidea</taxon>
        <taxon>Plakobranchidae</taxon>
        <taxon>Elysia</taxon>
    </lineage>
</organism>
<evidence type="ECO:0000259" key="3">
    <source>
        <dbReference type="PROSITE" id="PS50181"/>
    </source>
</evidence>
<reference evidence="4 5" key="1">
    <citation type="journal article" date="2021" name="Elife">
        <title>Chloroplast acquisition without the gene transfer in kleptoplastic sea slugs, Plakobranchus ocellatus.</title>
        <authorList>
            <person name="Maeda T."/>
            <person name="Takahashi S."/>
            <person name="Yoshida T."/>
            <person name="Shimamura S."/>
            <person name="Takaki Y."/>
            <person name="Nagai Y."/>
            <person name="Toyoda A."/>
            <person name="Suzuki Y."/>
            <person name="Arimoto A."/>
            <person name="Ishii H."/>
            <person name="Satoh N."/>
            <person name="Nishiyama T."/>
            <person name="Hasebe M."/>
            <person name="Maruyama T."/>
            <person name="Minagawa J."/>
            <person name="Obokata J."/>
            <person name="Shigenobu S."/>
        </authorList>
    </citation>
    <scope>NUCLEOTIDE SEQUENCE [LARGE SCALE GENOMIC DNA]</scope>
</reference>
<sequence>MYSNSLDTQVTSGGLQQFIFHKLKQKSKSGSNDNQESWSWTQRLRAIYTKEPQNVSFDLYGGGGGSFFQCLPVKLKLKIFSYLSAQSLCVACCVCRDWSMLTSDPSLWRSLLIRDIRQWPQISHLSNPQLYLEVNSDWSQKEIYLKCSPAFQRQLKAATSTFQQVSSVLKSFMPRKVPRVAMFGPGLETSTSGLVRCILYEDSNTFQRVAMFPGQFEGMGGGITLRLPAGHSLHLSVLYSASKQERENRAGVDRLEGNKLLQKLDGDQAGDSGNNATGFQYELKPQLRHLCQTLDGFIFVVDATQSLDSMTRSRAELQAMLRERKSVPVPVLVLSCTQKHEDVRHPACDVVKCLDMASLTQPWLVIDCVTDTLNSIDDGIVWLVEQCQLR</sequence>
<dbReference type="EMBL" id="BMAT01013686">
    <property type="protein sequence ID" value="GFS18266.1"/>
    <property type="molecule type" value="Genomic_DNA"/>
</dbReference>
<protein>
    <submittedName>
        <fullName evidence="4">F-box only protein 4-like</fullName>
    </submittedName>
</protein>
<dbReference type="InterPro" id="IPR001810">
    <property type="entry name" value="F-box_dom"/>
</dbReference>
<dbReference type="InterPro" id="IPR036047">
    <property type="entry name" value="F-box-like_dom_sf"/>
</dbReference>
<keyword evidence="1" id="KW-0547">Nucleotide-binding</keyword>
<dbReference type="InterPro" id="IPR027417">
    <property type="entry name" value="P-loop_NTPase"/>
</dbReference>
<gene>
    <name evidence="4" type="ORF">ElyMa_006843200</name>
</gene>
<dbReference type="PANTHER" id="PTHR16008:SF4">
    <property type="entry name" value="F-BOX ONLY PROTEIN 4"/>
    <property type="match status" value="1"/>
</dbReference>
<dbReference type="InterPro" id="IPR006689">
    <property type="entry name" value="Small_GTPase_ARF/SAR"/>
</dbReference>
<dbReference type="Pfam" id="PF00025">
    <property type="entry name" value="Arf"/>
    <property type="match status" value="1"/>
</dbReference>
<dbReference type="Pfam" id="PF12937">
    <property type="entry name" value="F-box-like"/>
    <property type="match status" value="1"/>
</dbReference>
<dbReference type="Gene3D" id="3.40.50.300">
    <property type="entry name" value="P-loop containing nucleotide triphosphate hydrolases"/>
    <property type="match status" value="1"/>
</dbReference>
<dbReference type="PROSITE" id="PS50181">
    <property type="entry name" value="FBOX"/>
    <property type="match status" value="1"/>
</dbReference>
<evidence type="ECO:0000256" key="2">
    <source>
        <dbReference type="ARBA" id="ARBA00023134"/>
    </source>
</evidence>